<feature type="domain" description="Ubiquitin-like" evidence="6">
    <location>
        <begin position="4"/>
        <end position="84"/>
    </location>
</feature>
<dbReference type="EMBL" id="MCFA01000221">
    <property type="protein sequence ID" value="ORX98117.1"/>
    <property type="molecule type" value="Genomic_DNA"/>
</dbReference>
<dbReference type="GO" id="GO:0006508">
    <property type="term" value="P:proteolysis"/>
    <property type="evidence" value="ECO:0007669"/>
    <property type="project" value="UniProtKB-KW"/>
</dbReference>
<evidence type="ECO:0000313" key="7">
    <source>
        <dbReference type="EMBL" id="ORX98117.1"/>
    </source>
</evidence>
<organism evidence="7 8">
    <name type="scientific">Clohesyomyces aquaticus</name>
    <dbReference type="NCBI Taxonomy" id="1231657"/>
    <lineage>
        <taxon>Eukaryota</taxon>
        <taxon>Fungi</taxon>
        <taxon>Dikarya</taxon>
        <taxon>Ascomycota</taxon>
        <taxon>Pezizomycotina</taxon>
        <taxon>Dothideomycetes</taxon>
        <taxon>Pleosporomycetidae</taxon>
        <taxon>Pleosporales</taxon>
        <taxon>Lindgomycetaceae</taxon>
        <taxon>Clohesyomyces</taxon>
    </lineage>
</organism>
<accession>A0A1Y1YJA6</accession>
<evidence type="ECO:0000313" key="8">
    <source>
        <dbReference type="Proteomes" id="UP000193144"/>
    </source>
</evidence>
<gene>
    <name evidence="7" type="ORF">BCR34DRAFT_156865</name>
</gene>
<feature type="region of interest" description="Disordered" evidence="5">
    <location>
        <begin position="208"/>
        <end position="254"/>
    </location>
</feature>
<evidence type="ECO:0000256" key="1">
    <source>
        <dbReference type="ARBA" id="ARBA00009136"/>
    </source>
</evidence>
<keyword evidence="4" id="KW-0378">Hydrolase</keyword>
<dbReference type="STRING" id="1231657.A0A1Y1YJA6"/>
<dbReference type="Gene3D" id="3.10.20.90">
    <property type="entry name" value="Phosphatidylinositol 3-kinase Catalytic Subunit, Chain A, domain 1"/>
    <property type="match status" value="1"/>
</dbReference>
<dbReference type="InterPro" id="IPR029071">
    <property type="entry name" value="Ubiquitin-like_domsf"/>
</dbReference>
<keyword evidence="8" id="KW-1185">Reference proteome</keyword>
<dbReference type="InterPro" id="IPR000626">
    <property type="entry name" value="Ubiquitin-like_dom"/>
</dbReference>
<dbReference type="PANTHER" id="PTHR12917">
    <property type="entry name" value="ASPARTYL PROTEASE DDI-RELATED"/>
    <property type="match status" value="1"/>
</dbReference>
<proteinExistence type="inferred from homology"/>
<evidence type="ECO:0000256" key="5">
    <source>
        <dbReference type="SAM" id="MobiDB-lite"/>
    </source>
</evidence>
<evidence type="ECO:0000256" key="4">
    <source>
        <dbReference type="ARBA" id="ARBA00022801"/>
    </source>
</evidence>
<dbReference type="Pfam" id="PF00240">
    <property type="entry name" value="ubiquitin"/>
    <property type="match status" value="1"/>
</dbReference>
<dbReference type="Proteomes" id="UP000193144">
    <property type="component" value="Unassembled WGS sequence"/>
</dbReference>
<keyword evidence="3" id="KW-0064">Aspartyl protease</keyword>
<dbReference type="OrthoDB" id="1047367at2759"/>
<evidence type="ECO:0000256" key="2">
    <source>
        <dbReference type="ARBA" id="ARBA00022670"/>
    </source>
</evidence>
<feature type="compositionally biased region" description="Basic and acidic residues" evidence="5">
    <location>
        <begin position="101"/>
        <end position="118"/>
    </location>
</feature>
<feature type="compositionally biased region" description="Polar residues" evidence="5">
    <location>
        <begin position="216"/>
        <end position="230"/>
    </location>
</feature>
<reference evidence="7 8" key="1">
    <citation type="submission" date="2016-07" db="EMBL/GenBank/DDBJ databases">
        <title>Pervasive Adenine N6-methylation of Active Genes in Fungi.</title>
        <authorList>
            <consortium name="DOE Joint Genome Institute"/>
            <person name="Mondo S.J."/>
            <person name="Dannebaum R.O."/>
            <person name="Kuo R.C."/>
            <person name="Labutti K."/>
            <person name="Haridas S."/>
            <person name="Kuo A."/>
            <person name="Salamov A."/>
            <person name="Ahrendt S.R."/>
            <person name="Lipzen A."/>
            <person name="Sullivan W."/>
            <person name="Andreopoulos W.B."/>
            <person name="Clum A."/>
            <person name="Lindquist E."/>
            <person name="Daum C."/>
            <person name="Ramamoorthy G.K."/>
            <person name="Gryganskyi A."/>
            <person name="Culley D."/>
            <person name="Magnuson J.K."/>
            <person name="James T.Y."/>
            <person name="O'Malley M.A."/>
            <person name="Stajich J.E."/>
            <person name="Spatafora J.W."/>
            <person name="Visel A."/>
            <person name="Grigoriev I.V."/>
        </authorList>
    </citation>
    <scope>NUCLEOTIDE SEQUENCE [LARGE SCALE GENOMIC DNA]</scope>
    <source>
        <strain evidence="7 8">CBS 115471</strain>
    </source>
</reference>
<dbReference type="SUPFAM" id="SSF54236">
    <property type="entry name" value="Ubiquitin-like"/>
    <property type="match status" value="1"/>
</dbReference>
<keyword evidence="2" id="KW-0645">Protease</keyword>
<dbReference type="InterPro" id="IPR033882">
    <property type="entry name" value="DDI1_N"/>
</dbReference>
<feature type="compositionally biased region" description="Low complexity" evidence="5">
    <location>
        <begin position="82"/>
        <end position="99"/>
    </location>
</feature>
<dbReference type="SMART" id="SM00213">
    <property type="entry name" value="UBQ"/>
    <property type="match status" value="1"/>
</dbReference>
<dbReference type="GO" id="GO:0004190">
    <property type="term" value="F:aspartic-type endopeptidase activity"/>
    <property type="evidence" value="ECO:0007669"/>
    <property type="project" value="UniProtKB-KW"/>
</dbReference>
<evidence type="ECO:0000259" key="6">
    <source>
        <dbReference type="PROSITE" id="PS50053"/>
    </source>
</evidence>
<dbReference type="PROSITE" id="PS50053">
    <property type="entry name" value="UBIQUITIN_2"/>
    <property type="match status" value="1"/>
</dbReference>
<dbReference type="AlphaFoldDB" id="A0A1Y1YJA6"/>
<comment type="caution">
    <text evidence="7">The sequence shown here is derived from an EMBL/GenBank/DDBJ whole genome shotgun (WGS) entry which is preliminary data.</text>
</comment>
<protein>
    <recommendedName>
        <fullName evidence="6">Ubiquitin-like domain-containing protein</fullName>
    </recommendedName>
</protein>
<feature type="region of interest" description="Disordered" evidence="5">
    <location>
        <begin position="82"/>
        <end position="118"/>
    </location>
</feature>
<dbReference type="PANTHER" id="PTHR12917:SF1">
    <property type="entry name" value="AT13091P"/>
    <property type="match status" value="1"/>
</dbReference>
<feature type="compositionally biased region" description="Polar residues" evidence="5">
    <location>
        <begin position="245"/>
        <end position="254"/>
    </location>
</feature>
<name>A0A1Y1YJA6_9PLEO</name>
<comment type="similarity">
    <text evidence="1">Belongs to the DDI1 family.</text>
</comment>
<sequence length="254" mass="28205">MPRVTISINAPNEASDSDLLTLDLPPGLTVKDLKGFVEAETNFPAPSQHFFLNGRPLTNEVQTLEEAGIKDGEMLAVLIRQRGGAAQGQQGRAGPASGRNQSDHQQDSRRRGAPDPESVRLHILGDPAAQEQLRQRKPELLAALGDPAQWREAYNREQRQEEDAERERQNQIALLNEDPFNIDAQRKIEEIIRQDRVIENLQHTAACKRIDKSHQTSRGSTNPPSSTTKNYGHPPTTLHRLGETGRSTSRTIGP</sequence>
<evidence type="ECO:0000256" key="3">
    <source>
        <dbReference type="ARBA" id="ARBA00022750"/>
    </source>
</evidence>
<dbReference type="CDD" id="cd01796">
    <property type="entry name" value="Ubl_Ddi1_like"/>
    <property type="match status" value="1"/>
</dbReference>